<sequence>ECEDSAVEYGRNGVNSQALNGKSVLTDAVGTGNSASQVLNDMSISTKPFSFLTAIKLTGQSPIHFAVDSNHSDCMELLIENGFYMDMRRSTLYFAVSRDIPCVELLLNAGAKPELDLLCCLLVAVRAGRYEIVKLFLAR</sequence>
<keyword evidence="3" id="KW-1185">Reference proteome</keyword>
<evidence type="ECO:0000256" key="1">
    <source>
        <dbReference type="PROSITE-ProRule" id="PRU00023"/>
    </source>
</evidence>
<evidence type="ECO:0000313" key="2">
    <source>
        <dbReference type="Ensembl" id="ENSSTUP00000023629.1"/>
    </source>
</evidence>
<dbReference type="InParanoid" id="A0A673XHA2"/>
<dbReference type="GeneTree" id="ENSGT00940000157073"/>
<name>A0A673XHA2_SALTR</name>
<proteinExistence type="predicted"/>
<accession>A0A673XHA2</accession>
<dbReference type="SUPFAM" id="SSF48403">
    <property type="entry name" value="Ankyrin repeat"/>
    <property type="match status" value="1"/>
</dbReference>
<reference evidence="2" key="1">
    <citation type="submission" date="2025-08" db="UniProtKB">
        <authorList>
            <consortium name="Ensembl"/>
        </authorList>
    </citation>
    <scope>IDENTIFICATION</scope>
</reference>
<dbReference type="AlphaFoldDB" id="A0A673XHA2"/>
<reference evidence="2" key="2">
    <citation type="submission" date="2025-09" db="UniProtKB">
        <authorList>
            <consortium name="Ensembl"/>
        </authorList>
    </citation>
    <scope>IDENTIFICATION</scope>
</reference>
<organism evidence="2 3">
    <name type="scientific">Salmo trutta</name>
    <name type="common">Brown trout</name>
    <dbReference type="NCBI Taxonomy" id="8032"/>
    <lineage>
        <taxon>Eukaryota</taxon>
        <taxon>Metazoa</taxon>
        <taxon>Chordata</taxon>
        <taxon>Craniata</taxon>
        <taxon>Vertebrata</taxon>
        <taxon>Euteleostomi</taxon>
        <taxon>Actinopterygii</taxon>
        <taxon>Neopterygii</taxon>
        <taxon>Teleostei</taxon>
        <taxon>Protacanthopterygii</taxon>
        <taxon>Salmoniformes</taxon>
        <taxon>Salmonidae</taxon>
        <taxon>Salmoninae</taxon>
        <taxon>Salmo</taxon>
    </lineage>
</organism>
<dbReference type="InterPro" id="IPR002110">
    <property type="entry name" value="Ankyrin_rpt"/>
</dbReference>
<dbReference type="PROSITE" id="PS50297">
    <property type="entry name" value="ANK_REP_REGION"/>
    <property type="match status" value="1"/>
</dbReference>
<evidence type="ECO:0000313" key="3">
    <source>
        <dbReference type="Proteomes" id="UP000472277"/>
    </source>
</evidence>
<dbReference type="Proteomes" id="UP000472277">
    <property type="component" value="Chromosome 7"/>
</dbReference>
<dbReference type="PROSITE" id="PS50088">
    <property type="entry name" value="ANK_REPEAT"/>
    <property type="match status" value="1"/>
</dbReference>
<dbReference type="SMART" id="SM00248">
    <property type="entry name" value="ANK"/>
    <property type="match status" value="2"/>
</dbReference>
<dbReference type="Gene3D" id="1.25.40.20">
    <property type="entry name" value="Ankyrin repeat-containing domain"/>
    <property type="match status" value="1"/>
</dbReference>
<dbReference type="InterPro" id="IPR036770">
    <property type="entry name" value="Ankyrin_rpt-contain_sf"/>
</dbReference>
<protein>
    <submittedName>
        <fullName evidence="2">Uncharacterized protein</fullName>
    </submittedName>
</protein>
<feature type="repeat" description="ANK" evidence="1">
    <location>
        <begin position="58"/>
        <end position="90"/>
    </location>
</feature>
<dbReference type="Pfam" id="PF12796">
    <property type="entry name" value="Ank_2"/>
    <property type="match status" value="1"/>
</dbReference>
<keyword evidence="1" id="KW-0040">ANK repeat</keyword>
<dbReference type="Ensembl" id="ENSSTUT00000024784.1">
    <property type="protein sequence ID" value="ENSSTUP00000023629.1"/>
    <property type="gene ID" value="ENSSTUG00000010308.1"/>
</dbReference>